<keyword evidence="5" id="KW-1185">Reference proteome</keyword>
<sequence>MASRKAMATEEQQRKPKRAECTEEQLQEALESVNSGTLRVNKAAAVFHIPRRTLRNHLKTGSTVRKICRQTYLTVAEENELRERILRMCDIGILLTAILLR</sequence>
<feature type="compositionally biased region" description="Basic and acidic residues" evidence="2">
    <location>
        <begin position="7"/>
        <end position="21"/>
    </location>
</feature>
<accession>A0ABQ9H9Y1</accession>
<dbReference type="InterPro" id="IPR007889">
    <property type="entry name" value="HTH_Psq"/>
</dbReference>
<dbReference type="InterPro" id="IPR009057">
    <property type="entry name" value="Homeodomain-like_sf"/>
</dbReference>
<proteinExistence type="predicted"/>
<dbReference type="SUPFAM" id="SSF46689">
    <property type="entry name" value="Homeodomain-like"/>
    <property type="match status" value="1"/>
</dbReference>
<dbReference type="Proteomes" id="UP001159363">
    <property type="component" value="Chromosome 5"/>
</dbReference>
<protein>
    <recommendedName>
        <fullName evidence="3">HTH psq-type domain-containing protein</fullName>
    </recommendedName>
</protein>
<evidence type="ECO:0000256" key="1">
    <source>
        <dbReference type="ARBA" id="ARBA00004123"/>
    </source>
</evidence>
<comment type="caution">
    <text evidence="4">The sequence shown here is derived from an EMBL/GenBank/DDBJ whole genome shotgun (WGS) entry which is preliminary data.</text>
</comment>
<reference evidence="4 5" key="1">
    <citation type="submission" date="2023-02" db="EMBL/GenBank/DDBJ databases">
        <title>LHISI_Scaffold_Assembly.</title>
        <authorList>
            <person name="Stuart O.P."/>
            <person name="Cleave R."/>
            <person name="Magrath M.J.L."/>
            <person name="Mikheyev A.S."/>
        </authorList>
    </citation>
    <scope>NUCLEOTIDE SEQUENCE [LARGE SCALE GENOMIC DNA]</scope>
    <source>
        <strain evidence="4">Daus_M_001</strain>
        <tissue evidence="4">Leg muscle</tissue>
    </source>
</reference>
<organism evidence="4 5">
    <name type="scientific">Dryococelus australis</name>
    <dbReference type="NCBI Taxonomy" id="614101"/>
    <lineage>
        <taxon>Eukaryota</taxon>
        <taxon>Metazoa</taxon>
        <taxon>Ecdysozoa</taxon>
        <taxon>Arthropoda</taxon>
        <taxon>Hexapoda</taxon>
        <taxon>Insecta</taxon>
        <taxon>Pterygota</taxon>
        <taxon>Neoptera</taxon>
        <taxon>Polyneoptera</taxon>
        <taxon>Phasmatodea</taxon>
        <taxon>Verophasmatodea</taxon>
        <taxon>Anareolatae</taxon>
        <taxon>Phasmatidae</taxon>
        <taxon>Eurycanthinae</taxon>
        <taxon>Dryococelus</taxon>
    </lineage>
</organism>
<feature type="domain" description="HTH psq-type" evidence="3">
    <location>
        <begin position="22"/>
        <end position="63"/>
    </location>
</feature>
<feature type="region of interest" description="Disordered" evidence="2">
    <location>
        <begin position="1"/>
        <end position="23"/>
    </location>
</feature>
<evidence type="ECO:0000256" key="2">
    <source>
        <dbReference type="SAM" id="MobiDB-lite"/>
    </source>
</evidence>
<gene>
    <name evidence="4" type="ORF">PR048_017563</name>
</gene>
<dbReference type="Gene3D" id="1.10.10.60">
    <property type="entry name" value="Homeodomain-like"/>
    <property type="match status" value="1"/>
</dbReference>
<evidence type="ECO:0000259" key="3">
    <source>
        <dbReference type="Pfam" id="PF05225"/>
    </source>
</evidence>
<evidence type="ECO:0000313" key="5">
    <source>
        <dbReference type="Proteomes" id="UP001159363"/>
    </source>
</evidence>
<evidence type="ECO:0000313" key="4">
    <source>
        <dbReference type="EMBL" id="KAJ8881090.1"/>
    </source>
</evidence>
<name>A0ABQ9H9Y1_9NEOP</name>
<comment type="subcellular location">
    <subcellularLocation>
        <location evidence="1">Nucleus</location>
    </subcellularLocation>
</comment>
<dbReference type="Pfam" id="PF05225">
    <property type="entry name" value="HTH_psq"/>
    <property type="match status" value="1"/>
</dbReference>
<dbReference type="EMBL" id="JARBHB010000006">
    <property type="protein sequence ID" value="KAJ8881090.1"/>
    <property type="molecule type" value="Genomic_DNA"/>
</dbReference>